<dbReference type="AlphaFoldDB" id="A0A8S9QKS9"/>
<protein>
    <submittedName>
        <fullName evidence="1">Uncharacterized protein</fullName>
    </submittedName>
</protein>
<reference evidence="1" key="1">
    <citation type="submission" date="2019-12" db="EMBL/GenBank/DDBJ databases">
        <title>Genome sequencing and annotation of Brassica cretica.</title>
        <authorList>
            <person name="Studholme D.J."/>
            <person name="Sarris P."/>
        </authorList>
    </citation>
    <scope>NUCLEOTIDE SEQUENCE</scope>
    <source>
        <strain evidence="1">PFS-109/04</strain>
        <tissue evidence="1">Leaf</tissue>
    </source>
</reference>
<sequence>MEGSPYRKSSISRKRGRSLGLVLGFLLAGSWSVPVSGTWESGTCLEAGGNYTGAFFPNRLHFIGLAILDSTQAGAHSEPGQGSVPPYLAGA</sequence>
<gene>
    <name evidence="1" type="ORF">F2Q69_00020839</name>
</gene>
<evidence type="ECO:0000313" key="1">
    <source>
        <dbReference type="EMBL" id="KAF3538824.1"/>
    </source>
</evidence>
<dbReference type="EMBL" id="QGKX02001290">
    <property type="protein sequence ID" value="KAF3538824.1"/>
    <property type="molecule type" value="Genomic_DNA"/>
</dbReference>
<organism evidence="1 2">
    <name type="scientific">Brassica cretica</name>
    <name type="common">Mustard</name>
    <dbReference type="NCBI Taxonomy" id="69181"/>
    <lineage>
        <taxon>Eukaryota</taxon>
        <taxon>Viridiplantae</taxon>
        <taxon>Streptophyta</taxon>
        <taxon>Embryophyta</taxon>
        <taxon>Tracheophyta</taxon>
        <taxon>Spermatophyta</taxon>
        <taxon>Magnoliopsida</taxon>
        <taxon>eudicotyledons</taxon>
        <taxon>Gunneridae</taxon>
        <taxon>Pentapetalae</taxon>
        <taxon>rosids</taxon>
        <taxon>malvids</taxon>
        <taxon>Brassicales</taxon>
        <taxon>Brassicaceae</taxon>
        <taxon>Brassiceae</taxon>
        <taxon>Brassica</taxon>
    </lineage>
</organism>
<accession>A0A8S9QKS9</accession>
<proteinExistence type="predicted"/>
<evidence type="ECO:0000313" key="2">
    <source>
        <dbReference type="Proteomes" id="UP000712600"/>
    </source>
</evidence>
<comment type="caution">
    <text evidence="1">The sequence shown here is derived from an EMBL/GenBank/DDBJ whole genome shotgun (WGS) entry which is preliminary data.</text>
</comment>
<dbReference type="Proteomes" id="UP000712600">
    <property type="component" value="Unassembled WGS sequence"/>
</dbReference>
<name>A0A8S9QKS9_BRACR</name>